<keyword evidence="3 8" id="KW-0545">Nucleotide biosynthesis</keyword>
<dbReference type="AlphaFoldDB" id="A0A3A3G8L9"/>
<keyword evidence="6" id="KW-0067">ATP-binding</keyword>
<dbReference type="InterPro" id="IPR005946">
    <property type="entry name" value="Rib-P_diPkinase"/>
</dbReference>
<sequence>MKPILLALPGNDQYGLQLAQAMECEAGDLESRRFPDGEFYLRILSEVKNRDVALLCTMNNPDEKLVQIHLAAGIARDLGAHSVGLIAPYLAYMRQDSCFKPGEGKTSGHIARMISACCDWLVTVDPHLHRHHSLDEIYTIPTKVVQSAPAVAEWISKHVSRPVIVGPDAESEQWASKVAAAIGCPQAILQKTRYGDREVEVSVPDTSDWSGCTPVVVDDIASSGRTMLAAVMHLNRAGMLPPVCIAVHPVFAGDACKELAEAGVGRLASCNTIMHHSNEIDLTRPIANASLAMITNVSTPLAHY</sequence>
<keyword evidence="2" id="KW-0808">Transferase</keyword>
<dbReference type="PANTHER" id="PTHR10210">
    <property type="entry name" value="RIBOSE-PHOSPHATE DIPHOSPHOKINASE FAMILY MEMBER"/>
    <property type="match status" value="1"/>
</dbReference>
<dbReference type="SMART" id="SM01400">
    <property type="entry name" value="Pribosyltran_N"/>
    <property type="match status" value="1"/>
</dbReference>
<dbReference type="GO" id="GO:0006164">
    <property type="term" value="P:purine nucleotide biosynthetic process"/>
    <property type="evidence" value="ECO:0007669"/>
    <property type="project" value="TreeGrafter"/>
</dbReference>
<dbReference type="NCBIfam" id="TIGR01251">
    <property type="entry name" value="ribP_PPkin"/>
    <property type="match status" value="1"/>
</dbReference>
<dbReference type="GO" id="GO:0006015">
    <property type="term" value="P:5-phosphoribose 1-diphosphate biosynthetic process"/>
    <property type="evidence" value="ECO:0007669"/>
    <property type="project" value="TreeGrafter"/>
</dbReference>
<protein>
    <recommendedName>
        <fullName evidence="1">ribose-phosphate diphosphokinase</fullName>
        <ecNumber evidence="1">2.7.6.1</ecNumber>
    </recommendedName>
</protein>
<dbReference type="Proteomes" id="UP000265955">
    <property type="component" value="Unassembled WGS sequence"/>
</dbReference>
<proteinExistence type="inferred from homology"/>
<reference evidence="12" key="1">
    <citation type="submission" date="2018-09" db="EMBL/GenBank/DDBJ databases">
        <authorList>
            <person name="Zhu H."/>
        </authorList>
    </citation>
    <scope>NUCLEOTIDE SEQUENCE [LARGE SCALE GENOMIC DNA]</scope>
    <source>
        <strain evidence="12">K1R23-30</strain>
    </source>
</reference>
<keyword evidence="4" id="KW-0547">Nucleotide-binding</keyword>
<dbReference type="EC" id="2.7.6.1" evidence="1"/>
<dbReference type="GO" id="GO:0004749">
    <property type="term" value="F:ribose phosphate diphosphokinase activity"/>
    <property type="evidence" value="ECO:0007669"/>
    <property type="project" value="UniProtKB-EC"/>
</dbReference>
<dbReference type="RefSeq" id="WP_119768447.1">
    <property type="nucleotide sequence ID" value="NZ_QYUO01000001.1"/>
</dbReference>
<accession>A0A3A3G8L9</accession>
<evidence type="ECO:0000256" key="3">
    <source>
        <dbReference type="ARBA" id="ARBA00022727"/>
    </source>
</evidence>
<evidence type="ECO:0000256" key="4">
    <source>
        <dbReference type="ARBA" id="ARBA00022741"/>
    </source>
</evidence>
<evidence type="ECO:0000256" key="8">
    <source>
        <dbReference type="RuleBase" id="RU004324"/>
    </source>
</evidence>
<evidence type="ECO:0000256" key="6">
    <source>
        <dbReference type="ARBA" id="ARBA00022840"/>
    </source>
</evidence>
<comment type="catalytic activity">
    <reaction evidence="7">
        <text>D-ribose 5-phosphate + ATP = 5-phospho-alpha-D-ribose 1-diphosphate + AMP + H(+)</text>
        <dbReference type="Rhea" id="RHEA:15609"/>
        <dbReference type="ChEBI" id="CHEBI:15378"/>
        <dbReference type="ChEBI" id="CHEBI:30616"/>
        <dbReference type="ChEBI" id="CHEBI:58017"/>
        <dbReference type="ChEBI" id="CHEBI:78346"/>
        <dbReference type="ChEBI" id="CHEBI:456215"/>
        <dbReference type="EC" id="2.7.6.1"/>
    </reaction>
</comment>
<comment type="similarity">
    <text evidence="8">Belongs to the ribose-phosphate pyrophosphokinase family.</text>
</comment>
<evidence type="ECO:0000256" key="1">
    <source>
        <dbReference type="ARBA" id="ARBA00013247"/>
    </source>
</evidence>
<keyword evidence="5 11" id="KW-0418">Kinase</keyword>
<dbReference type="GO" id="GO:0000287">
    <property type="term" value="F:magnesium ion binding"/>
    <property type="evidence" value="ECO:0007669"/>
    <property type="project" value="InterPro"/>
</dbReference>
<dbReference type="Pfam" id="PF00156">
    <property type="entry name" value="Pribosyltran"/>
    <property type="match status" value="1"/>
</dbReference>
<dbReference type="PANTHER" id="PTHR10210:SF32">
    <property type="entry name" value="RIBOSE-PHOSPHATE PYROPHOSPHOKINASE 2"/>
    <property type="match status" value="1"/>
</dbReference>
<evidence type="ECO:0000259" key="10">
    <source>
        <dbReference type="Pfam" id="PF13793"/>
    </source>
</evidence>
<dbReference type="Pfam" id="PF13793">
    <property type="entry name" value="Pribosyltran_N"/>
    <property type="match status" value="1"/>
</dbReference>
<dbReference type="InterPro" id="IPR029057">
    <property type="entry name" value="PRTase-like"/>
</dbReference>
<dbReference type="InterPro" id="IPR029099">
    <property type="entry name" value="Pribosyltran_N"/>
</dbReference>
<name>A0A3A3G8L9_9BURK</name>
<organism evidence="11 12">
    <name type="scientific">Noviherbaspirillum saxi</name>
    <dbReference type="NCBI Taxonomy" id="2320863"/>
    <lineage>
        <taxon>Bacteria</taxon>
        <taxon>Pseudomonadati</taxon>
        <taxon>Pseudomonadota</taxon>
        <taxon>Betaproteobacteria</taxon>
        <taxon>Burkholderiales</taxon>
        <taxon>Oxalobacteraceae</taxon>
        <taxon>Noviherbaspirillum</taxon>
    </lineage>
</organism>
<evidence type="ECO:0000256" key="5">
    <source>
        <dbReference type="ARBA" id="ARBA00022777"/>
    </source>
</evidence>
<dbReference type="GO" id="GO:0016301">
    <property type="term" value="F:kinase activity"/>
    <property type="evidence" value="ECO:0007669"/>
    <property type="project" value="UniProtKB-KW"/>
</dbReference>
<dbReference type="Gene3D" id="3.40.50.2020">
    <property type="match status" value="2"/>
</dbReference>
<gene>
    <name evidence="11" type="ORF">D3871_08235</name>
</gene>
<evidence type="ECO:0000256" key="2">
    <source>
        <dbReference type="ARBA" id="ARBA00022679"/>
    </source>
</evidence>
<dbReference type="NCBIfam" id="NF005537">
    <property type="entry name" value="PRK07199.1"/>
    <property type="match status" value="1"/>
</dbReference>
<feature type="domain" description="Phosphoribosyltransferase" evidence="9">
    <location>
        <begin position="150"/>
        <end position="271"/>
    </location>
</feature>
<evidence type="ECO:0000256" key="7">
    <source>
        <dbReference type="ARBA" id="ARBA00049535"/>
    </source>
</evidence>
<evidence type="ECO:0000259" key="9">
    <source>
        <dbReference type="Pfam" id="PF00156"/>
    </source>
</evidence>
<dbReference type="GO" id="GO:0005737">
    <property type="term" value="C:cytoplasm"/>
    <property type="evidence" value="ECO:0007669"/>
    <property type="project" value="TreeGrafter"/>
</dbReference>
<evidence type="ECO:0000313" key="11">
    <source>
        <dbReference type="EMBL" id="RJF98495.1"/>
    </source>
</evidence>
<feature type="domain" description="Ribose-phosphate pyrophosphokinase N-terminal" evidence="10">
    <location>
        <begin position="6"/>
        <end position="116"/>
    </location>
</feature>
<dbReference type="GO" id="GO:0005524">
    <property type="term" value="F:ATP binding"/>
    <property type="evidence" value="ECO:0007669"/>
    <property type="project" value="UniProtKB-KW"/>
</dbReference>
<evidence type="ECO:0000313" key="12">
    <source>
        <dbReference type="Proteomes" id="UP000265955"/>
    </source>
</evidence>
<comment type="caution">
    <text evidence="11">The sequence shown here is derived from an EMBL/GenBank/DDBJ whole genome shotgun (WGS) entry which is preliminary data.</text>
</comment>
<keyword evidence="12" id="KW-1185">Reference proteome</keyword>
<dbReference type="GO" id="GO:0002189">
    <property type="term" value="C:ribose phosphate diphosphokinase complex"/>
    <property type="evidence" value="ECO:0007669"/>
    <property type="project" value="TreeGrafter"/>
</dbReference>
<dbReference type="CDD" id="cd06223">
    <property type="entry name" value="PRTases_typeI"/>
    <property type="match status" value="1"/>
</dbReference>
<dbReference type="EMBL" id="QYUO01000001">
    <property type="protein sequence ID" value="RJF98495.1"/>
    <property type="molecule type" value="Genomic_DNA"/>
</dbReference>
<dbReference type="InterPro" id="IPR000836">
    <property type="entry name" value="PRTase_dom"/>
</dbReference>
<dbReference type="OrthoDB" id="324294at2"/>
<dbReference type="SUPFAM" id="SSF53271">
    <property type="entry name" value="PRTase-like"/>
    <property type="match status" value="2"/>
</dbReference>